<dbReference type="InterPro" id="IPR036691">
    <property type="entry name" value="Endo/exonu/phosph_ase_sf"/>
</dbReference>
<evidence type="ECO:0000313" key="2">
    <source>
        <dbReference type="EMBL" id="CCD19959.1"/>
    </source>
</evidence>
<dbReference type="EMBL" id="CAEX01004559">
    <property type="protein sequence ID" value="CCD19959.1"/>
    <property type="molecule type" value="Genomic_DNA"/>
</dbReference>
<name>F9WQX7_TRYVY</name>
<accession>F9WQX7</accession>
<evidence type="ECO:0000256" key="1">
    <source>
        <dbReference type="SAM" id="SignalP"/>
    </source>
</evidence>
<dbReference type="SUPFAM" id="SSF56219">
    <property type="entry name" value="DNase I-like"/>
    <property type="match status" value="1"/>
</dbReference>
<feature type="signal peptide" evidence="1">
    <location>
        <begin position="1"/>
        <end position="15"/>
    </location>
</feature>
<dbReference type="Proteomes" id="UP000009027">
    <property type="component" value="Unassembled WGS sequence"/>
</dbReference>
<feature type="chain" id="PRO_5012677775" description="Endonuclease/exonuclease/phosphatase domain-containing protein" evidence="1">
    <location>
        <begin position="16"/>
        <end position="208"/>
    </location>
</feature>
<evidence type="ECO:0008006" key="4">
    <source>
        <dbReference type="Google" id="ProtNLM"/>
    </source>
</evidence>
<keyword evidence="3" id="KW-1185">Reference proteome</keyword>
<proteinExistence type="predicted"/>
<gene>
    <name evidence="2" type="ORF">TvY486_0027100</name>
</gene>
<reference evidence="2 3" key="1">
    <citation type="journal article" date="2012" name="Proc. Natl. Acad. Sci. U.S.A.">
        <title>Antigenic diversity is generated by distinct evolutionary mechanisms in African trypanosome species.</title>
        <authorList>
            <person name="Jackson A.P."/>
            <person name="Berry A."/>
            <person name="Aslett M."/>
            <person name="Allison H.C."/>
            <person name="Burton P."/>
            <person name="Vavrova-Anderson J."/>
            <person name="Brown R."/>
            <person name="Browne H."/>
            <person name="Corton N."/>
            <person name="Hauser H."/>
            <person name="Gamble J."/>
            <person name="Gilderthorp R."/>
            <person name="Marcello L."/>
            <person name="McQuillan J."/>
            <person name="Otto T.D."/>
            <person name="Quail M.A."/>
            <person name="Sanders M.J."/>
            <person name="van Tonder A."/>
            <person name="Ginger M.L."/>
            <person name="Field M.C."/>
            <person name="Barry J.D."/>
            <person name="Hertz-Fowler C."/>
            <person name="Berriman M."/>
        </authorList>
    </citation>
    <scope>NUCLEOTIDE SEQUENCE</scope>
    <source>
        <strain evidence="2 3">Y486</strain>
    </source>
</reference>
<organism evidence="2 3">
    <name type="scientific">Trypanosoma vivax (strain Y486)</name>
    <dbReference type="NCBI Taxonomy" id="1055687"/>
    <lineage>
        <taxon>Eukaryota</taxon>
        <taxon>Discoba</taxon>
        <taxon>Euglenozoa</taxon>
        <taxon>Kinetoplastea</taxon>
        <taxon>Metakinetoplastina</taxon>
        <taxon>Trypanosomatida</taxon>
        <taxon>Trypanosomatidae</taxon>
        <taxon>Trypanosoma</taxon>
        <taxon>Duttonella</taxon>
    </lineage>
</organism>
<protein>
    <recommendedName>
        <fullName evidence="4">Endonuclease/exonuclease/phosphatase domain-containing protein</fullName>
    </recommendedName>
</protein>
<keyword evidence="1" id="KW-0732">Signal</keyword>
<sequence>MVLFCLLQEARLASAECAALKIGGCQHMWQAGTPHGGGVPILVREGVGVEMGVLDREVPERATVTPRFSADVCLTIASAQFPRKADVSSESLDTLLGRGGPLVVGAGVNSHHVPWDALRPSGGKGECTVDWCVQSDLSIAKAGLVIRRQPGTAAPSSPDVTLRRDCEISNWKSTLSPHSDHYWIRFDVFAGTSLCVIASSKHARAPYA</sequence>
<dbReference type="AlphaFoldDB" id="F9WQX7"/>
<evidence type="ECO:0000313" key="3">
    <source>
        <dbReference type="Proteomes" id="UP000009027"/>
    </source>
</evidence>
<dbReference type="VEuPathDB" id="TriTrypDB:TvY486_0027100"/>
<dbReference type="Gene3D" id="3.60.10.10">
    <property type="entry name" value="Endonuclease/exonuclease/phosphatase"/>
    <property type="match status" value="1"/>
</dbReference>